<keyword evidence="2" id="KW-1003">Cell membrane</keyword>
<feature type="transmembrane region" description="Helical" evidence="6">
    <location>
        <begin position="44"/>
        <end position="65"/>
    </location>
</feature>
<dbReference type="InterPro" id="IPR044878">
    <property type="entry name" value="UbiA_sf"/>
</dbReference>
<dbReference type="PANTHER" id="PTHR42723">
    <property type="entry name" value="CHLOROPHYLL SYNTHASE"/>
    <property type="match status" value="1"/>
</dbReference>
<dbReference type="InterPro" id="IPR050475">
    <property type="entry name" value="Prenyltransferase_related"/>
</dbReference>
<keyword evidence="8" id="KW-1185">Reference proteome</keyword>
<dbReference type="GO" id="GO:0016765">
    <property type="term" value="F:transferase activity, transferring alkyl or aryl (other than methyl) groups"/>
    <property type="evidence" value="ECO:0007669"/>
    <property type="project" value="InterPro"/>
</dbReference>
<dbReference type="Gene3D" id="1.10.357.140">
    <property type="entry name" value="UbiA prenyltransferase"/>
    <property type="match status" value="1"/>
</dbReference>
<comment type="caution">
    <text evidence="7">The sequence shown here is derived from an EMBL/GenBank/DDBJ whole genome shotgun (WGS) entry which is preliminary data.</text>
</comment>
<dbReference type="Proteomes" id="UP001319200">
    <property type="component" value="Unassembled WGS sequence"/>
</dbReference>
<dbReference type="EMBL" id="JAHESF010000027">
    <property type="protein sequence ID" value="MBT1699613.1"/>
    <property type="molecule type" value="Genomic_DNA"/>
</dbReference>
<dbReference type="InterPro" id="IPR000537">
    <property type="entry name" value="UbiA_prenyltransferase"/>
</dbReference>
<proteinExistence type="predicted"/>
<evidence type="ECO:0000313" key="8">
    <source>
        <dbReference type="Proteomes" id="UP001319200"/>
    </source>
</evidence>
<protein>
    <submittedName>
        <fullName evidence="7">Geranylgeranylglycerol-phosphate geranylgeranyltransferase</fullName>
    </submittedName>
</protein>
<evidence type="ECO:0000256" key="4">
    <source>
        <dbReference type="ARBA" id="ARBA00022989"/>
    </source>
</evidence>
<comment type="subcellular location">
    <subcellularLocation>
        <location evidence="1">Membrane</location>
        <topology evidence="1">Multi-pass membrane protein</topology>
    </subcellularLocation>
</comment>
<keyword evidence="3 6" id="KW-0812">Transmembrane</keyword>
<feature type="transmembrane region" description="Helical" evidence="6">
    <location>
        <begin position="109"/>
        <end position="127"/>
    </location>
</feature>
<dbReference type="Gene3D" id="1.20.120.1780">
    <property type="entry name" value="UbiA prenyltransferase"/>
    <property type="match status" value="1"/>
</dbReference>
<feature type="transmembrane region" description="Helical" evidence="6">
    <location>
        <begin position="160"/>
        <end position="179"/>
    </location>
</feature>
<feature type="transmembrane region" description="Helical" evidence="6">
    <location>
        <begin position="86"/>
        <end position="103"/>
    </location>
</feature>
<evidence type="ECO:0000256" key="1">
    <source>
        <dbReference type="ARBA" id="ARBA00004141"/>
    </source>
</evidence>
<feature type="transmembrane region" description="Helical" evidence="6">
    <location>
        <begin position="207"/>
        <end position="226"/>
    </location>
</feature>
<gene>
    <name evidence="7" type="ORF">KK083_22125</name>
</gene>
<keyword evidence="4 6" id="KW-1133">Transmembrane helix</keyword>
<dbReference type="NCBIfam" id="NF009513">
    <property type="entry name" value="PRK12872.1-3"/>
    <property type="match status" value="1"/>
</dbReference>
<dbReference type="PANTHER" id="PTHR42723:SF1">
    <property type="entry name" value="CHLOROPHYLL SYNTHASE, CHLOROPLASTIC"/>
    <property type="match status" value="1"/>
</dbReference>
<evidence type="ECO:0000256" key="3">
    <source>
        <dbReference type="ARBA" id="ARBA00022692"/>
    </source>
</evidence>
<name>A0AAP2DQR6_9BACT</name>
<evidence type="ECO:0000256" key="6">
    <source>
        <dbReference type="SAM" id="Phobius"/>
    </source>
</evidence>
<feature type="transmembrane region" description="Helical" evidence="6">
    <location>
        <begin position="16"/>
        <end position="38"/>
    </location>
</feature>
<sequence>MLRKRFLVSFLRLTRVWNLLILALSQYFTAAMLISTANVFDVRFFLLVTSTCMIAAAGYIINDYYDVKIDLVNKPERVVIGQGITRRYAILLHTVLSISGVAIGVFLDWRIGLINFVSAFLLWWYSNDLKRQPFIGNLVVAILTALSIMIVDTLYKTGNYLIFIYASFAFFITLIREIIKDMEDLKGDNTFGCRTLPIIWGLRKTKLLIYSIIFLFSLTVLAFNLFFVRLPLYYFIPFLFIPLLWLLFSLIRADTKKDFAWLSSFCKVILLLGVLSMAFV</sequence>
<accession>A0AAP2DQR6</accession>
<dbReference type="Pfam" id="PF01040">
    <property type="entry name" value="UbiA"/>
    <property type="match status" value="1"/>
</dbReference>
<evidence type="ECO:0000313" key="7">
    <source>
        <dbReference type="EMBL" id="MBT1699613.1"/>
    </source>
</evidence>
<dbReference type="GO" id="GO:0016020">
    <property type="term" value="C:membrane"/>
    <property type="evidence" value="ECO:0007669"/>
    <property type="project" value="UniProtKB-SubCell"/>
</dbReference>
<dbReference type="AlphaFoldDB" id="A0AAP2DQR6"/>
<reference evidence="7 8" key="1">
    <citation type="submission" date="2021-05" db="EMBL/GenBank/DDBJ databases">
        <title>A Polyphasic approach of four new species of the genus Ohtaekwangia: Ohtaekwangia histidinii sp. nov., Ohtaekwangia cretensis sp. nov., Ohtaekwangia indiensis sp. nov., Ohtaekwangia reichenbachii sp. nov. from diverse environment.</title>
        <authorList>
            <person name="Octaviana S."/>
        </authorList>
    </citation>
    <scope>NUCLEOTIDE SEQUENCE [LARGE SCALE GENOMIC DNA]</scope>
    <source>
        <strain evidence="7 8">PWU4</strain>
    </source>
</reference>
<dbReference type="CDD" id="cd13961">
    <property type="entry name" value="PT_UbiA_DGGGPS"/>
    <property type="match status" value="1"/>
</dbReference>
<keyword evidence="5 6" id="KW-0472">Membrane</keyword>
<organism evidence="7 8">
    <name type="scientific">Chryseosolibacter histidini</name>
    <dbReference type="NCBI Taxonomy" id="2782349"/>
    <lineage>
        <taxon>Bacteria</taxon>
        <taxon>Pseudomonadati</taxon>
        <taxon>Bacteroidota</taxon>
        <taxon>Cytophagia</taxon>
        <taxon>Cytophagales</taxon>
        <taxon>Chryseotaleaceae</taxon>
        <taxon>Chryseosolibacter</taxon>
    </lineage>
</organism>
<feature type="transmembrane region" description="Helical" evidence="6">
    <location>
        <begin position="232"/>
        <end position="252"/>
    </location>
</feature>
<evidence type="ECO:0000256" key="5">
    <source>
        <dbReference type="ARBA" id="ARBA00023136"/>
    </source>
</evidence>
<feature type="transmembrane region" description="Helical" evidence="6">
    <location>
        <begin position="134"/>
        <end position="154"/>
    </location>
</feature>
<evidence type="ECO:0000256" key="2">
    <source>
        <dbReference type="ARBA" id="ARBA00022475"/>
    </source>
</evidence>
<feature type="transmembrane region" description="Helical" evidence="6">
    <location>
        <begin position="259"/>
        <end position="279"/>
    </location>
</feature>